<dbReference type="EMBL" id="BMPQ01000006">
    <property type="protein sequence ID" value="GGK67004.1"/>
    <property type="molecule type" value="Genomic_DNA"/>
</dbReference>
<sequence>MSYLNRWGLLDKVLASTPSHTVVNLVNEGIPLSGEVPMDLLRLHFKEMHQDDSGVVQRYASVRRQVLDQILIEAAAEAGAEVRQGFTVEDLLYDGEQVVGVRGRTRDGGRVEERARVVVGADGRNSLVARALKLPKLDQRPKCTFAYWSYFSGFDPTTAHLHRRGRMGMAVVPTNFGQNMTLVWGPSEWSREFRSDIDGNFHKALDFVSPEIGELVRTSGSREERFYGTLDQAAFLRPLSGPGWVLVGDAECFKDQCTATGMTYAFRDAELASSALHSWLAGEQPMDQALNHYRSRRRSQAAAAYYDYTCTLAEMQTLRHDELQLFVALQSNQDETNRLIATHADIAPVSEFFQASNLFLLDDAAKQHSDAFPIFENFENASKSYRQNLFA</sequence>
<comment type="caution">
    <text evidence="2">The sequence shown here is derived from an EMBL/GenBank/DDBJ whole genome shotgun (WGS) entry which is preliminary data.</text>
</comment>
<reference evidence="2" key="2">
    <citation type="submission" date="2020-09" db="EMBL/GenBank/DDBJ databases">
        <authorList>
            <person name="Sun Q."/>
            <person name="Ohkuma M."/>
        </authorList>
    </citation>
    <scope>NUCLEOTIDE SEQUENCE</scope>
    <source>
        <strain evidence="2">JCM 3035</strain>
    </source>
</reference>
<protein>
    <submittedName>
        <fullName evidence="2">FAD-dependent oxidoreductase</fullName>
    </submittedName>
</protein>
<dbReference type="AlphaFoldDB" id="A0A917QSZ4"/>
<dbReference type="Gene3D" id="3.50.50.60">
    <property type="entry name" value="FAD/NAD(P)-binding domain"/>
    <property type="match status" value="1"/>
</dbReference>
<feature type="domain" description="FAD-binding" evidence="1">
    <location>
        <begin position="1"/>
        <end position="304"/>
    </location>
</feature>
<dbReference type="PANTHER" id="PTHR42685">
    <property type="entry name" value="GERANYLGERANYL DIPHOSPHATE REDUCTASE"/>
    <property type="match status" value="1"/>
</dbReference>
<organism evidence="2 3">
    <name type="scientific">Streptomyces flaveus</name>
    <dbReference type="NCBI Taxonomy" id="66370"/>
    <lineage>
        <taxon>Bacteria</taxon>
        <taxon>Bacillati</taxon>
        <taxon>Actinomycetota</taxon>
        <taxon>Actinomycetes</taxon>
        <taxon>Kitasatosporales</taxon>
        <taxon>Streptomycetaceae</taxon>
        <taxon>Streptomyces</taxon>
        <taxon>Streptomyces aurantiacus group</taxon>
    </lineage>
</organism>
<name>A0A917QSZ4_9ACTN</name>
<accession>A0A917QSZ4</accession>
<evidence type="ECO:0000259" key="1">
    <source>
        <dbReference type="Pfam" id="PF01494"/>
    </source>
</evidence>
<proteinExistence type="predicted"/>
<dbReference type="Pfam" id="PF01494">
    <property type="entry name" value="FAD_binding_3"/>
    <property type="match status" value="1"/>
</dbReference>
<gene>
    <name evidence="2" type="ORF">GCM10010094_30070</name>
</gene>
<evidence type="ECO:0000313" key="2">
    <source>
        <dbReference type="EMBL" id="GGK67004.1"/>
    </source>
</evidence>
<reference evidence="2" key="1">
    <citation type="journal article" date="2014" name="Int. J. Syst. Evol. Microbiol.">
        <title>Complete genome sequence of Corynebacterium casei LMG S-19264T (=DSM 44701T), isolated from a smear-ripened cheese.</title>
        <authorList>
            <consortium name="US DOE Joint Genome Institute (JGI-PGF)"/>
            <person name="Walter F."/>
            <person name="Albersmeier A."/>
            <person name="Kalinowski J."/>
            <person name="Ruckert C."/>
        </authorList>
    </citation>
    <scope>NUCLEOTIDE SEQUENCE</scope>
    <source>
        <strain evidence="2">JCM 3035</strain>
    </source>
</reference>
<keyword evidence="3" id="KW-1185">Reference proteome</keyword>
<dbReference type="PANTHER" id="PTHR42685:SF22">
    <property type="entry name" value="CONDITIONED MEDIUM FACTOR RECEPTOR 1"/>
    <property type="match status" value="1"/>
</dbReference>
<dbReference type="GO" id="GO:0071949">
    <property type="term" value="F:FAD binding"/>
    <property type="evidence" value="ECO:0007669"/>
    <property type="project" value="InterPro"/>
</dbReference>
<dbReference type="InterPro" id="IPR036188">
    <property type="entry name" value="FAD/NAD-bd_sf"/>
</dbReference>
<dbReference type="InterPro" id="IPR050407">
    <property type="entry name" value="Geranylgeranyl_reductase"/>
</dbReference>
<dbReference type="Proteomes" id="UP000637788">
    <property type="component" value="Unassembled WGS sequence"/>
</dbReference>
<dbReference type="InterPro" id="IPR002938">
    <property type="entry name" value="FAD-bd"/>
</dbReference>
<evidence type="ECO:0000313" key="3">
    <source>
        <dbReference type="Proteomes" id="UP000637788"/>
    </source>
</evidence>
<dbReference type="SUPFAM" id="SSF51905">
    <property type="entry name" value="FAD/NAD(P)-binding domain"/>
    <property type="match status" value="1"/>
</dbReference>